<name>A0A3P3QW82_9FIRM</name>
<evidence type="ECO:0000313" key="3">
    <source>
        <dbReference type="Proteomes" id="UP000272490"/>
    </source>
</evidence>
<evidence type="ECO:0000313" key="2">
    <source>
        <dbReference type="EMBL" id="RRJ25384.1"/>
    </source>
</evidence>
<proteinExistence type="predicted"/>
<feature type="transmembrane region" description="Helical" evidence="1">
    <location>
        <begin position="18"/>
        <end position="39"/>
    </location>
</feature>
<comment type="caution">
    <text evidence="2">The sequence shown here is derived from an EMBL/GenBank/DDBJ whole genome shotgun (WGS) entry which is preliminary data.</text>
</comment>
<evidence type="ECO:0000256" key="1">
    <source>
        <dbReference type="SAM" id="Phobius"/>
    </source>
</evidence>
<sequence>MSKETTSKRKTKRRVASFFGRLIMYIMILGLIAGIPFAYNFGHSVFYASSVDSPPGNNVQVNITEGMNFDELADILYDKGVIENKFSFKIQAKFFEIRMHAGDYTFNTSQTTRQMLEMIDDGVLENNVNDNKS</sequence>
<dbReference type="Proteomes" id="UP000272490">
    <property type="component" value="Unassembled WGS sequence"/>
</dbReference>
<keyword evidence="1" id="KW-1133">Transmembrane helix</keyword>
<gene>
    <name evidence="2" type="ORF">EHV10_06980</name>
</gene>
<keyword evidence="1" id="KW-0472">Membrane</keyword>
<dbReference type="Pfam" id="PF02618">
    <property type="entry name" value="YceG"/>
    <property type="match status" value="1"/>
</dbReference>
<dbReference type="RefSeq" id="WP_009662996.1">
    <property type="nucleotide sequence ID" value="NZ_CP124777.1"/>
</dbReference>
<dbReference type="EMBL" id="RRCO01000003">
    <property type="protein sequence ID" value="RRJ25384.1"/>
    <property type="molecule type" value="Genomic_DNA"/>
</dbReference>
<dbReference type="AlphaFoldDB" id="A0A3P3QW82"/>
<reference evidence="2 3" key="1">
    <citation type="submission" date="2018-11" db="EMBL/GenBank/DDBJ databases">
        <title>Genome sequencing of Lachnoanaerobaculum sp. KCOM 2030 (= ChDC B114).</title>
        <authorList>
            <person name="Kook J.-K."/>
            <person name="Park S.-N."/>
            <person name="Lim Y.K."/>
        </authorList>
    </citation>
    <scope>NUCLEOTIDE SEQUENCE [LARGE SCALE GENOMIC DNA]</scope>
    <source>
        <strain evidence="2 3">KCOM 2030</strain>
    </source>
</reference>
<dbReference type="InterPro" id="IPR003770">
    <property type="entry name" value="MLTG-like"/>
</dbReference>
<keyword evidence="3" id="KW-1185">Reference proteome</keyword>
<keyword evidence="1" id="KW-0812">Transmembrane</keyword>
<dbReference type="OrthoDB" id="9810667at2"/>
<evidence type="ECO:0008006" key="4">
    <source>
        <dbReference type="Google" id="ProtNLM"/>
    </source>
</evidence>
<accession>A0A3P3QW82</accession>
<dbReference type="Gene3D" id="3.30.1490.480">
    <property type="entry name" value="Endolytic murein transglycosylase"/>
    <property type="match status" value="1"/>
</dbReference>
<organism evidence="2 3">
    <name type="scientific">Lachnoanaerobaculum gingivalis</name>
    <dbReference type="NCBI Taxonomy" id="2490855"/>
    <lineage>
        <taxon>Bacteria</taxon>
        <taxon>Bacillati</taxon>
        <taxon>Bacillota</taxon>
        <taxon>Clostridia</taxon>
        <taxon>Lachnospirales</taxon>
        <taxon>Lachnospiraceae</taxon>
        <taxon>Lachnoanaerobaculum</taxon>
    </lineage>
</organism>
<protein>
    <recommendedName>
        <fullName evidence="4">Aminodeoxychorismate lyase</fullName>
    </recommendedName>
</protein>